<evidence type="ECO:0000313" key="2">
    <source>
        <dbReference type="Proteomes" id="UP000702425"/>
    </source>
</evidence>
<dbReference type="RefSeq" id="WP_172190962.1">
    <property type="nucleotide sequence ID" value="NZ_CAWPPK010000018.1"/>
</dbReference>
<dbReference type="Proteomes" id="UP000702425">
    <property type="component" value="Unassembled WGS sequence"/>
</dbReference>
<sequence>MTKKVSIDYNDIAAIALKSAFPHGWRSLIPGYDIWKLLIEPLAQKVIDAATLSQGNDLENIKEIIRSGQENGVDELEIKIAKEAGINIGTNLNEIGIPCNVNFRVGSQGETVINIKYK</sequence>
<organism evidence="1 2">
    <name type="scientific">Microcoleus asticus IPMA8</name>
    <dbReference type="NCBI Taxonomy" id="2563858"/>
    <lineage>
        <taxon>Bacteria</taxon>
        <taxon>Bacillati</taxon>
        <taxon>Cyanobacteriota</taxon>
        <taxon>Cyanophyceae</taxon>
        <taxon>Oscillatoriophycideae</taxon>
        <taxon>Oscillatoriales</taxon>
        <taxon>Microcoleaceae</taxon>
        <taxon>Microcoleus</taxon>
        <taxon>Microcoleus asticus</taxon>
    </lineage>
</organism>
<evidence type="ECO:0000313" key="1">
    <source>
        <dbReference type="EMBL" id="NQE37135.1"/>
    </source>
</evidence>
<name>A0ABX2D3C1_9CYAN</name>
<reference evidence="1 2" key="1">
    <citation type="journal article" date="2020" name="Sci. Rep.">
        <title>A novel cyanobacterial geosmin producer, revising GeoA distribution and dispersion patterns in Bacteria.</title>
        <authorList>
            <person name="Churro C."/>
            <person name="Semedo-Aguiar A.P."/>
            <person name="Silva A.D."/>
            <person name="Pereira-Leal J.B."/>
            <person name="Leite R.B."/>
        </authorList>
    </citation>
    <scope>NUCLEOTIDE SEQUENCE [LARGE SCALE GENOMIC DNA]</scope>
    <source>
        <strain evidence="1 2">IPMA8</strain>
    </source>
</reference>
<protein>
    <submittedName>
        <fullName evidence="1">Uncharacterized protein</fullName>
    </submittedName>
</protein>
<comment type="caution">
    <text evidence="1">The sequence shown here is derived from an EMBL/GenBank/DDBJ whole genome shotgun (WGS) entry which is preliminary data.</text>
</comment>
<accession>A0ABX2D3C1</accession>
<keyword evidence="2" id="KW-1185">Reference proteome</keyword>
<proteinExistence type="predicted"/>
<dbReference type="EMBL" id="SRRZ01000114">
    <property type="protein sequence ID" value="NQE37135.1"/>
    <property type="molecule type" value="Genomic_DNA"/>
</dbReference>
<gene>
    <name evidence="1" type="ORF">E5S67_04903</name>
</gene>